<dbReference type="RefSeq" id="WP_078714475.1">
    <property type="nucleotide sequence ID" value="NZ_FUYG01000005.1"/>
</dbReference>
<dbReference type="Gene3D" id="1.20.5.1930">
    <property type="match status" value="1"/>
</dbReference>
<feature type="transmembrane region" description="Helical" evidence="5">
    <location>
        <begin position="12"/>
        <end position="33"/>
    </location>
</feature>
<gene>
    <name evidence="7" type="ORF">SAMN06295879_2258</name>
</gene>
<keyword evidence="4" id="KW-0175">Coiled coil</keyword>
<feature type="transmembrane region" description="Helical" evidence="5">
    <location>
        <begin position="39"/>
        <end position="60"/>
    </location>
</feature>
<dbReference type="InterPro" id="IPR005467">
    <property type="entry name" value="His_kinase_dom"/>
</dbReference>
<organism evidence="7 8">
    <name type="scientific">Agreia bicolorata</name>
    <dbReference type="NCBI Taxonomy" id="110935"/>
    <lineage>
        <taxon>Bacteria</taxon>
        <taxon>Bacillati</taxon>
        <taxon>Actinomycetota</taxon>
        <taxon>Actinomycetes</taxon>
        <taxon>Micrococcales</taxon>
        <taxon>Microbacteriaceae</taxon>
        <taxon>Agreia</taxon>
    </lineage>
</organism>
<dbReference type="InterPro" id="IPR003594">
    <property type="entry name" value="HATPase_dom"/>
</dbReference>
<keyword evidence="3" id="KW-0902">Two-component regulatory system</keyword>
<feature type="transmembrane region" description="Helical" evidence="5">
    <location>
        <begin position="139"/>
        <end position="161"/>
    </location>
</feature>
<feature type="transmembrane region" description="Helical" evidence="5">
    <location>
        <begin position="72"/>
        <end position="93"/>
    </location>
</feature>
<dbReference type="InterPro" id="IPR036890">
    <property type="entry name" value="HATPase_C_sf"/>
</dbReference>
<evidence type="ECO:0000256" key="4">
    <source>
        <dbReference type="SAM" id="Coils"/>
    </source>
</evidence>
<proteinExistence type="predicted"/>
<reference evidence="8" key="1">
    <citation type="submission" date="2017-02" db="EMBL/GenBank/DDBJ databases">
        <authorList>
            <person name="Varghese N."/>
            <person name="Submissions S."/>
        </authorList>
    </citation>
    <scope>NUCLEOTIDE SEQUENCE [LARGE SCALE GENOMIC DNA]</scope>
    <source>
        <strain evidence="8">VKM Ac-2052</strain>
    </source>
</reference>
<dbReference type="CDD" id="cd16917">
    <property type="entry name" value="HATPase_UhpB-NarQ-NarX-like"/>
    <property type="match status" value="1"/>
</dbReference>
<feature type="transmembrane region" description="Helical" evidence="5">
    <location>
        <begin position="113"/>
        <end position="132"/>
    </location>
</feature>
<dbReference type="PANTHER" id="PTHR24421">
    <property type="entry name" value="NITRATE/NITRITE SENSOR PROTEIN NARX-RELATED"/>
    <property type="match status" value="1"/>
</dbReference>
<evidence type="ECO:0000256" key="5">
    <source>
        <dbReference type="SAM" id="Phobius"/>
    </source>
</evidence>
<keyword evidence="5" id="KW-1133">Transmembrane helix</keyword>
<feature type="domain" description="Histidine kinase" evidence="6">
    <location>
        <begin position="197"/>
        <end position="394"/>
    </location>
</feature>
<dbReference type="GO" id="GO:0000155">
    <property type="term" value="F:phosphorelay sensor kinase activity"/>
    <property type="evidence" value="ECO:0007669"/>
    <property type="project" value="InterPro"/>
</dbReference>
<dbReference type="Gene3D" id="3.30.565.10">
    <property type="entry name" value="Histidine kinase-like ATPase, C-terminal domain"/>
    <property type="match status" value="1"/>
</dbReference>
<dbReference type="AlphaFoldDB" id="A0A1T4Y3W3"/>
<dbReference type="InterPro" id="IPR050482">
    <property type="entry name" value="Sensor_HK_TwoCompSys"/>
</dbReference>
<keyword evidence="5" id="KW-0472">Membrane</keyword>
<keyword evidence="5" id="KW-0812">Transmembrane</keyword>
<dbReference type="EMBL" id="FUYG01000005">
    <property type="protein sequence ID" value="SKA96507.1"/>
    <property type="molecule type" value="Genomic_DNA"/>
</dbReference>
<accession>A0A1T4Y3W3</accession>
<evidence type="ECO:0000259" key="6">
    <source>
        <dbReference type="PROSITE" id="PS50109"/>
    </source>
</evidence>
<name>A0A1T4Y3W3_9MICO</name>
<dbReference type="Pfam" id="PF02518">
    <property type="entry name" value="HATPase_c"/>
    <property type="match status" value="1"/>
</dbReference>
<protein>
    <submittedName>
        <fullName evidence="7">Signal transduction histidine kinase</fullName>
    </submittedName>
</protein>
<dbReference type="PANTHER" id="PTHR24421:SF62">
    <property type="entry name" value="SENSORY TRANSDUCTION HISTIDINE KINASE"/>
    <property type="match status" value="1"/>
</dbReference>
<evidence type="ECO:0000256" key="3">
    <source>
        <dbReference type="ARBA" id="ARBA00023012"/>
    </source>
</evidence>
<dbReference type="Proteomes" id="UP000189735">
    <property type="component" value="Unassembled WGS sequence"/>
</dbReference>
<feature type="coiled-coil region" evidence="4">
    <location>
        <begin position="158"/>
        <end position="188"/>
    </location>
</feature>
<dbReference type="PIRSF" id="PIRSF037434">
    <property type="entry name" value="STHK_ChrS"/>
    <property type="match status" value="1"/>
</dbReference>
<dbReference type="GO" id="GO:0016020">
    <property type="term" value="C:membrane"/>
    <property type="evidence" value="ECO:0007669"/>
    <property type="project" value="InterPro"/>
</dbReference>
<dbReference type="PROSITE" id="PS50109">
    <property type="entry name" value="HIS_KIN"/>
    <property type="match status" value="1"/>
</dbReference>
<keyword evidence="2 7" id="KW-0418">Kinase</keyword>
<dbReference type="SMART" id="SM00387">
    <property type="entry name" value="HATPase_c"/>
    <property type="match status" value="1"/>
</dbReference>
<dbReference type="GO" id="GO:0046983">
    <property type="term" value="F:protein dimerization activity"/>
    <property type="evidence" value="ECO:0007669"/>
    <property type="project" value="InterPro"/>
</dbReference>
<evidence type="ECO:0000256" key="1">
    <source>
        <dbReference type="ARBA" id="ARBA00022679"/>
    </source>
</evidence>
<evidence type="ECO:0000313" key="8">
    <source>
        <dbReference type="Proteomes" id="UP000189735"/>
    </source>
</evidence>
<dbReference type="InterPro" id="IPR011712">
    <property type="entry name" value="Sig_transdc_His_kin_sub3_dim/P"/>
</dbReference>
<evidence type="ECO:0000256" key="2">
    <source>
        <dbReference type="ARBA" id="ARBA00022777"/>
    </source>
</evidence>
<sequence length="396" mass="41718">MVHTALTPVFVGLRTGLHVLFTALAVLVIVRAVVAPTDVSGVIVALVLVLLTTYSLGGVAARAARGHGRRRVVGLAWLAAITLEWIALLWLTPEAAYLVFPLFFLYLHLLGRWWGSAAIVVATVVAICALGIHGEWTVGGVVGPLVGAGVALLIGLGYQALAREAQQREALMQELLATQGQLAATEHESGVLAERARLAREIHDTLAQGLSSIQMLLHAAERADPERPGVEHIRLARETAADNLAEARRFIRELTPPDLDDNGLGGALRRLAAGQWQAQGLRVTVRVADSIELPMHLQTALLRIAQGAVANVIQHAKASAAVISLESDGAGLSFTIVDDGAGFDPGAADARGGRSDSFGLQATRERVDQLGGVLSVKSEPGRGTTLCVELALESLA</sequence>
<keyword evidence="1" id="KW-0808">Transferase</keyword>
<dbReference type="Pfam" id="PF07730">
    <property type="entry name" value="HisKA_3"/>
    <property type="match status" value="1"/>
</dbReference>
<evidence type="ECO:0000313" key="7">
    <source>
        <dbReference type="EMBL" id="SKA96507.1"/>
    </source>
</evidence>
<dbReference type="SUPFAM" id="SSF55874">
    <property type="entry name" value="ATPase domain of HSP90 chaperone/DNA topoisomerase II/histidine kinase"/>
    <property type="match status" value="1"/>
</dbReference>
<dbReference type="InterPro" id="IPR017205">
    <property type="entry name" value="Sig_transdc_His_kinase_ChrS"/>
</dbReference>